<dbReference type="OrthoDB" id="9787727at2"/>
<dbReference type="STRING" id="1089553.Tph_c00550"/>
<keyword evidence="3" id="KW-1185">Reference proteome</keyword>
<dbReference type="InterPro" id="IPR002716">
    <property type="entry name" value="PIN_dom"/>
</dbReference>
<evidence type="ECO:0000313" key="3">
    <source>
        <dbReference type="Proteomes" id="UP000000467"/>
    </source>
</evidence>
<dbReference type="EMBL" id="CP003732">
    <property type="protein sequence ID" value="AFV10304.1"/>
    <property type="molecule type" value="Genomic_DNA"/>
</dbReference>
<dbReference type="Gene3D" id="3.40.50.1010">
    <property type="entry name" value="5'-nuclease"/>
    <property type="match status" value="1"/>
</dbReference>
<gene>
    <name evidence="2" type="ordered locus">Tph_c00550</name>
</gene>
<name>K4LQF6_THEPS</name>
<feature type="domain" description="PIN" evidence="1">
    <location>
        <begin position="3"/>
        <end position="116"/>
    </location>
</feature>
<dbReference type="AlphaFoldDB" id="K4LQF6"/>
<dbReference type="Proteomes" id="UP000000467">
    <property type="component" value="Chromosome"/>
</dbReference>
<evidence type="ECO:0000313" key="2">
    <source>
        <dbReference type="EMBL" id="AFV10304.1"/>
    </source>
</evidence>
<accession>K4LQF6</accession>
<dbReference type="RefSeq" id="WP_015049224.1">
    <property type="nucleotide sequence ID" value="NC_018870.1"/>
</dbReference>
<sequence length="136" mass="15327">MNVLIDTNVILDAMLSRSPFKEAAEKLFLLAAEDKIEACITASSITDIYYLLKKYLKNDDHCKEALLKLFALFKILDVTGTDCEKALELAMPDYEDALLAVCAKRNKMDFIITRNLKDFTNAPVKIISPDDFLSTL</sequence>
<protein>
    <submittedName>
        <fullName evidence="2">PilT-like protein</fullName>
    </submittedName>
</protein>
<dbReference type="SUPFAM" id="SSF88723">
    <property type="entry name" value="PIN domain-like"/>
    <property type="match status" value="1"/>
</dbReference>
<reference evidence="2 3" key="1">
    <citation type="journal article" date="2012" name="BMC Genomics">
        <title>Genome-guided analysis of physiological and morphological traits of the fermentative acetate oxidizer Thermacetogenium phaeum.</title>
        <authorList>
            <person name="Oehler D."/>
            <person name="Poehlein A."/>
            <person name="Leimbach A."/>
            <person name="Muller N."/>
            <person name="Daniel R."/>
            <person name="Gottschalk G."/>
            <person name="Schink B."/>
        </authorList>
    </citation>
    <scope>NUCLEOTIDE SEQUENCE [LARGE SCALE GENOMIC DNA]</scope>
    <source>
        <strain evidence="3">ATCC BAA-254 / DSM 26808 / PB</strain>
    </source>
</reference>
<dbReference type="KEGG" id="tpz:Tph_c00550"/>
<evidence type="ECO:0000259" key="1">
    <source>
        <dbReference type="Pfam" id="PF13470"/>
    </source>
</evidence>
<dbReference type="InterPro" id="IPR029060">
    <property type="entry name" value="PIN-like_dom_sf"/>
</dbReference>
<organism evidence="2 3">
    <name type="scientific">Thermacetogenium phaeum (strain ATCC BAA-254 / DSM 26808 / PB)</name>
    <dbReference type="NCBI Taxonomy" id="1089553"/>
    <lineage>
        <taxon>Bacteria</taxon>
        <taxon>Bacillati</taxon>
        <taxon>Bacillota</taxon>
        <taxon>Clostridia</taxon>
        <taxon>Thermoanaerobacterales</taxon>
        <taxon>Thermoanaerobacteraceae</taxon>
        <taxon>Thermacetogenium</taxon>
    </lineage>
</organism>
<dbReference type="Pfam" id="PF13470">
    <property type="entry name" value="PIN_3"/>
    <property type="match status" value="1"/>
</dbReference>
<proteinExistence type="predicted"/>
<dbReference type="HOGENOM" id="CLU_124456_3_0_9"/>
<dbReference type="eggNOG" id="COG1848">
    <property type="taxonomic scope" value="Bacteria"/>
</dbReference>